<dbReference type="Pfam" id="PF13561">
    <property type="entry name" value="adh_short_C2"/>
    <property type="match status" value="1"/>
</dbReference>
<dbReference type="SUPFAM" id="SSF51735">
    <property type="entry name" value="NAD(P)-binding Rossmann-fold domains"/>
    <property type="match status" value="1"/>
</dbReference>
<evidence type="ECO:0000313" key="2">
    <source>
        <dbReference type="Proteomes" id="UP000619479"/>
    </source>
</evidence>
<protein>
    <submittedName>
        <fullName evidence="1">Uncharacterized protein</fullName>
    </submittedName>
</protein>
<dbReference type="RefSeq" id="WP_239175514.1">
    <property type="nucleotide sequence ID" value="NZ_BAAAUC010000040.1"/>
</dbReference>
<organism evidence="1 2">
    <name type="scientific">Actinoplanes cyaneus</name>
    <dbReference type="NCBI Taxonomy" id="52696"/>
    <lineage>
        <taxon>Bacteria</taxon>
        <taxon>Bacillati</taxon>
        <taxon>Actinomycetota</taxon>
        <taxon>Actinomycetes</taxon>
        <taxon>Micromonosporales</taxon>
        <taxon>Micromonosporaceae</taxon>
        <taxon>Actinoplanes</taxon>
    </lineage>
</organism>
<evidence type="ECO:0000313" key="1">
    <source>
        <dbReference type="EMBL" id="GID69530.1"/>
    </source>
</evidence>
<name>A0A919M4M2_9ACTN</name>
<dbReference type="CDD" id="cd05233">
    <property type="entry name" value="SDR_c"/>
    <property type="match status" value="1"/>
</dbReference>
<dbReference type="InterPro" id="IPR002347">
    <property type="entry name" value="SDR_fam"/>
</dbReference>
<dbReference type="EMBL" id="BOMH01000063">
    <property type="protein sequence ID" value="GID69530.1"/>
    <property type="molecule type" value="Genomic_DNA"/>
</dbReference>
<dbReference type="GO" id="GO:0005737">
    <property type="term" value="C:cytoplasm"/>
    <property type="evidence" value="ECO:0007669"/>
    <property type="project" value="TreeGrafter"/>
</dbReference>
<dbReference type="GO" id="GO:0016491">
    <property type="term" value="F:oxidoreductase activity"/>
    <property type="evidence" value="ECO:0007669"/>
    <property type="project" value="TreeGrafter"/>
</dbReference>
<dbReference type="InterPro" id="IPR036291">
    <property type="entry name" value="NAD(P)-bd_dom_sf"/>
</dbReference>
<comment type="caution">
    <text evidence="1">The sequence shown here is derived from an EMBL/GenBank/DDBJ whole genome shotgun (WGS) entry which is preliminary data.</text>
</comment>
<dbReference type="Gene3D" id="3.40.50.720">
    <property type="entry name" value="NAD(P)-binding Rossmann-like Domain"/>
    <property type="match status" value="1"/>
</dbReference>
<keyword evidence="2" id="KW-1185">Reference proteome</keyword>
<proteinExistence type="predicted"/>
<gene>
    <name evidence="1" type="ORF">Acy02nite_74110</name>
</gene>
<dbReference type="Pfam" id="PF00106">
    <property type="entry name" value="adh_short"/>
    <property type="match status" value="1"/>
</dbReference>
<sequence length="670" mass="74157">MDLERQRDRERYAQIMEYASPAGMILEATAARLAGDWRAACAAAAVDVRVDPLEVPARFGAERAAMLEAELAGFAPDFLRRHLPRMRTGALRPGMLVVLAREAVRMRRGVPVPVVRLPCTEDAPQRLVFRVMDAGDLPNPRLWLAPWTWQAGAVEERRWAYGPFAGREPWRSAEGVSVPGDPGVDPPGDAALLRWGTLTPDQLHPLVHEADRQSVRERSAGARRDGADMDQEALAGCLAVLNRLDDPDLDPADRLTLERAVTAAARRIKQRAKARRAAQTRAADRELLAGAVRFHTEIPPVIPEPAGVPEPLGTLRRTRLCYVCKQEYREVDADYHLMCPGCAEENRTWRSARTDLTGRTAIVTGGRVKIGFRVVLKLLRDGADVVVTTRFPHDAARLFAELPDFGAWSERLRVYGLDLLDLAAVHEFIGFATSHFTSLDILINNAAQTLYRPPEYYRRLSAGEAAGLDGPAATLAVTGRSPRAEVVPAGWGHFFPPGLVDETGQQLDLRPVNSWMLRDTDVTPHEWLSAHVVNAFAPFLLTSRLRPLLTAGPRRHRHVVQVSAMEGSFSRGTKTVRHPHTNMAKASLNMLVRTSAPDYARDGILMNAVDTGWVTDERPHPHKQDQRAAGFRPPLDVVDGAARVYHPIVAAGRGEPISGRFLKDYRSVPW</sequence>
<dbReference type="PANTHER" id="PTHR43544">
    <property type="entry name" value="SHORT-CHAIN DEHYDROGENASE/REDUCTASE"/>
    <property type="match status" value="1"/>
</dbReference>
<dbReference type="InterPro" id="IPR051468">
    <property type="entry name" value="Fungal_SecMetab_SDRs"/>
</dbReference>
<dbReference type="Proteomes" id="UP000619479">
    <property type="component" value="Unassembled WGS sequence"/>
</dbReference>
<reference evidence="1" key="1">
    <citation type="submission" date="2021-01" db="EMBL/GenBank/DDBJ databases">
        <title>Whole genome shotgun sequence of Actinoplanes cyaneus NBRC 14990.</title>
        <authorList>
            <person name="Komaki H."/>
            <person name="Tamura T."/>
        </authorList>
    </citation>
    <scope>NUCLEOTIDE SEQUENCE</scope>
    <source>
        <strain evidence="1">NBRC 14990</strain>
    </source>
</reference>
<dbReference type="PANTHER" id="PTHR43544:SF2">
    <property type="entry name" value="OXIDOREDUCTASE"/>
    <property type="match status" value="1"/>
</dbReference>
<dbReference type="PRINTS" id="PR00081">
    <property type="entry name" value="GDHRDH"/>
</dbReference>
<accession>A0A919M4M2</accession>
<dbReference type="AlphaFoldDB" id="A0A919M4M2"/>